<dbReference type="EMBL" id="WNTK01022643">
    <property type="protein sequence ID" value="KAG9461380.1"/>
    <property type="molecule type" value="Genomic_DNA"/>
</dbReference>
<gene>
    <name evidence="2" type="ORF">GDO78_017061</name>
</gene>
<dbReference type="AlphaFoldDB" id="A0A8J6E3J9"/>
<organism evidence="2 3">
    <name type="scientific">Eleutherodactylus coqui</name>
    <name type="common">Puerto Rican coqui</name>
    <dbReference type="NCBI Taxonomy" id="57060"/>
    <lineage>
        <taxon>Eukaryota</taxon>
        <taxon>Metazoa</taxon>
        <taxon>Chordata</taxon>
        <taxon>Craniata</taxon>
        <taxon>Vertebrata</taxon>
        <taxon>Euteleostomi</taxon>
        <taxon>Amphibia</taxon>
        <taxon>Batrachia</taxon>
        <taxon>Anura</taxon>
        <taxon>Neobatrachia</taxon>
        <taxon>Hyloidea</taxon>
        <taxon>Eleutherodactylidae</taxon>
        <taxon>Eleutherodactylinae</taxon>
        <taxon>Eleutherodactylus</taxon>
        <taxon>Eleutherodactylus</taxon>
    </lineage>
</organism>
<keyword evidence="3" id="KW-1185">Reference proteome</keyword>
<dbReference type="Proteomes" id="UP000770717">
    <property type="component" value="Unassembled WGS sequence"/>
</dbReference>
<evidence type="ECO:0000313" key="2">
    <source>
        <dbReference type="EMBL" id="KAG9461380.1"/>
    </source>
</evidence>
<feature type="region of interest" description="Disordered" evidence="1">
    <location>
        <begin position="61"/>
        <end position="83"/>
    </location>
</feature>
<evidence type="ECO:0000313" key="3">
    <source>
        <dbReference type="Proteomes" id="UP000770717"/>
    </source>
</evidence>
<name>A0A8J6E3J9_ELECQ</name>
<sequence>MAFWIVVSKVPFKLSALPLLCGWYGAGKTCSTLNTFITFYHLRSGFGGGVCERVCQTGYPENKSRQTRTNSHLPTLGSWKKST</sequence>
<comment type="caution">
    <text evidence="2">The sequence shown here is derived from an EMBL/GenBank/DDBJ whole genome shotgun (WGS) entry which is preliminary data.</text>
</comment>
<accession>A0A8J6E3J9</accession>
<reference evidence="2" key="1">
    <citation type="thesis" date="2020" institute="ProQuest LLC" country="789 East Eisenhower Parkway, Ann Arbor, MI, USA">
        <title>Comparative Genomics and Chromosome Evolution.</title>
        <authorList>
            <person name="Mudd A.B."/>
        </authorList>
    </citation>
    <scope>NUCLEOTIDE SEQUENCE</scope>
    <source>
        <strain evidence="2">HN-11 Male</strain>
        <tissue evidence="2">Kidney and liver</tissue>
    </source>
</reference>
<proteinExistence type="predicted"/>
<protein>
    <submittedName>
        <fullName evidence="2">Uncharacterized protein</fullName>
    </submittedName>
</protein>
<evidence type="ECO:0000256" key="1">
    <source>
        <dbReference type="SAM" id="MobiDB-lite"/>
    </source>
</evidence>